<sequence>MVWLVVRLVCVPLCVRVSRVSRVCPGSPRCLFTGIGIALSLLYFPLPTSRCSGFPFLRVMAQINPARLLTSGQIEQLASKDGPRRTVYFTKQLPDEGPPTGEKRYARTQQYLGEWKNNKWDGKGTLEKADGTRYVGEWLDGKRHGVGTLWHRHKDGSLRKVYSGHWVNDVQTGRGTMNYANGDVFVGDWDKGQRHGVGICTYAAGGVYEGEWWLDKRHGFGVYDYPNGDHFEGHWVDDSKEGQGVHFYFSAAHKAHSKRYDGEWVDDVPKCGAYTEMPRDALAPDSQCPDPLPGVQLIDPEGVLASRLAEVRAERAQHRAKRVNLEEHFTPEELEALRAAFERLDAPGKGALSRGQLAEAFQQVGMAPTEEAISSVLSKLQKDTATSFTFADFAQAADLLSPVEM</sequence>
<feature type="signal peptide" evidence="6">
    <location>
        <begin position="1"/>
        <end position="16"/>
    </location>
</feature>
<evidence type="ECO:0000313" key="9">
    <source>
        <dbReference type="Proteomes" id="UP000037460"/>
    </source>
</evidence>
<dbReference type="AlphaFoldDB" id="A0A0M0JJG5"/>
<evidence type="ECO:0000256" key="5">
    <source>
        <dbReference type="ARBA" id="ARBA00045851"/>
    </source>
</evidence>
<dbReference type="PANTHER" id="PTHR46511:SF1">
    <property type="entry name" value="MORN REPEAT-CONTAINING PROTEIN 3"/>
    <property type="match status" value="1"/>
</dbReference>
<dbReference type="InterPro" id="IPR002048">
    <property type="entry name" value="EF_hand_dom"/>
</dbReference>
<gene>
    <name evidence="8" type="ORF">Ctob_006815</name>
</gene>
<dbReference type="Pfam" id="PF02493">
    <property type="entry name" value="MORN"/>
    <property type="match status" value="7"/>
</dbReference>
<dbReference type="GO" id="GO:0001669">
    <property type="term" value="C:acrosomal vesicle"/>
    <property type="evidence" value="ECO:0007669"/>
    <property type="project" value="UniProtKB-SubCell"/>
</dbReference>
<dbReference type="PROSITE" id="PS50222">
    <property type="entry name" value="EF_HAND_2"/>
    <property type="match status" value="1"/>
</dbReference>
<evidence type="ECO:0000256" key="3">
    <source>
        <dbReference type="ARBA" id="ARBA00023329"/>
    </source>
</evidence>
<dbReference type="InterPro" id="IPR003409">
    <property type="entry name" value="MORN"/>
</dbReference>
<dbReference type="Gene3D" id="2.20.110.10">
    <property type="entry name" value="Histone H3 K4-specific methyltransferase SET7/9 N-terminal domain"/>
    <property type="match status" value="3"/>
</dbReference>
<organism evidence="8 9">
    <name type="scientific">Chrysochromulina tobinii</name>
    <dbReference type="NCBI Taxonomy" id="1460289"/>
    <lineage>
        <taxon>Eukaryota</taxon>
        <taxon>Haptista</taxon>
        <taxon>Haptophyta</taxon>
        <taxon>Prymnesiophyceae</taxon>
        <taxon>Prymnesiales</taxon>
        <taxon>Chrysochromulinaceae</taxon>
        <taxon>Chrysochromulina</taxon>
    </lineage>
</organism>
<keyword evidence="3" id="KW-0968">Cytoplasmic vesicle</keyword>
<evidence type="ECO:0000256" key="4">
    <source>
        <dbReference type="ARBA" id="ARBA00039854"/>
    </source>
</evidence>
<name>A0A0M0JJG5_9EUKA</name>
<dbReference type="OrthoDB" id="270720at2759"/>
<proteinExistence type="predicted"/>
<dbReference type="FunFam" id="2.20.110.10:FF:000002">
    <property type="entry name" value="Phosphatidylinositol 4-phosphate 5-kinase 8"/>
    <property type="match status" value="1"/>
</dbReference>
<dbReference type="Proteomes" id="UP000037460">
    <property type="component" value="Unassembled WGS sequence"/>
</dbReference>
<dbReference type="EMBL" id="JWZX01002859">
    <property type="protein sequence ID" value="KOO26388.1"/>
    <property type="molecule type" value="Genomic_DNA"/>
</dbReference>
<dbReference type="PANTHER" id="PTHR46511">
    <property type="entry name" value="MORN REPEAT-CONTAINING PROTEIN 3"/>
    <property type="match status" value="1"/>
</dbReference>
<keyword evidence="2" id="KW-0677">Repeat</keyword>
<evidence type="ECO:0000256" key="6">
    <source>
        <dbReference type="SAM" id="SignalP"/>
    </source>
</evidence>
<feature type="chain" id="PRO_5005601917" description="MORN repeat-containing protein 3" evidence="6">
    <location>
        <begin position="17"/>
        <end position="405"/>
    </location>
</feature>
<dbReference type="Gene3D" id="1.10.238.10">
    <property type="entry name" value="EF-hand"/>
    <property type="match status" value="1"/>
</dbReference>
<keyword evidence="9" id="KW-1185">Reference proteome</keyword>
<reference evidence="9" key="1">
    <citation type="journal article" date="2015" name="PLoS Genet.">
        <title>Genome Sequence and Transcriptome Analyses of Chrysochromulina tobin: Metabolic Tools for Enhanced Algal Fitness in the Prominent Order Prymnesiales (Haptophyceae).</title>
        <authorList>
            <person name="Hovde B.T."/>
            <person name="Deodato C.R."/>
            <person name="Hunsperger H.M."/>
            <person name="Ryken S.A."/>
            <person name="Yost W."/>
            <person name="Jha R.K."/>
            <person name="Patterson J."/>
            <person name="Monnat R.J. Jr."/>
            <person name="Barlow S.B."/>
            <person name="Starkenburg S.R."/>
            <person name="Cattolico R.A."/>
        </authorList>
    </citation>
    <scope>NUCLEOTIDE SEQUENCE</scope>
    <source>
        <strain evidence="9">CCMP291</strain>
    </source>
</reference>
<feature type="domain" description="EF-hand" evidence="7">
    <location>
        <begin position="332"/>
        <end position="367"/>
    </location>
</feature>
<dbReference type="InterPro" id="IPR011992">
    <property type="entry name" value="EF-hand-dom_pair"/>
</dbReference>
<dbReference type="GO" id="GO:0005509">
    <property type="term" value="F:calcium ion binding"/>
    <property type="evidence" value="ECO:0007669"/>
    <property type="project" value="InterPro"/>
</dbReference>
<protein>
    <recommendedName>
        <fullName evidence="4">MORN repeat-containing protein 3</fullName>
    </recommendedName>
</protein>
<comment type="function">
    <text evidence="5">Assembles a suppression complex (suppresome) by tethering SIRT1 and MDM2 to regulate composite modifications of p53/TP53. Confers both deacetylation-mediated functional inactivation, by SIRT1, and ubiquitination-dependent degradation, by MDM2, of p53/TP53, promoting a proliferative and cell survival behaviors. May play a role in the regulation of spermatogenesis.</text>
</comment>
<evidence type="ECO:0000256" key="1">
    <source>
        <dbReference type="ARBA" id="ARBA00004218"/>
    </source>
</evidence>
<comment type="subcellular location">
    <subcellularLocation>
        <location evidence="1">Cytoplasmic vesicle</location>
        <location evidence="1">Secretory vesicle</location>
        <location evidence="1">Acrosome</location>
    </subcellularLocation>
</comment>
<dbReference type="InterPro" id="IPR052472">
    <property type="entry name" value="MORN3"/>
</dbReference>
<keyword evidence="6" id="KW-0732">Signal</keyword>
<accession>A0A0M0JJG5</accession>
<dbReference type="SUPFAM" id="SSF82185">
    <property type="entry name" value="Histone H3 K4-specific methyltransferase SET7/9 N-terminal domain"/>
    <property type="match status" value="2"/>
</dbReference>
<dbReference type="SMART" id="SM00698">
    <property type="entry name" value="MORN"/>
    <property type="match status" value="6"/>
</dbReference>
<evidence type="ECO:0000259" key="7">
    <source>
        <dbReference type="PROSITE" id="PS50222"/>
    </source>
</evidence>
<evidence type="ECO:0000256" key="2">
    <source>
        <dbReference type="ARBA" id="ARBA00022737"/>
    </source>
</evidence>
<dbReference type="SUPFAM" id="SSF47473">
    <property type="entry name" value="EF-hand"/>
    <property type="match status" value="1"/>
</dbReference>
<comment type="caution">
    <text evidence="8">The sequence shown here is derived from an EMBL/GenBank/DDBJ whole genome shotgun (WGS) entry which is preliminary data.</text>
</comment>
<evidence type="ECO:0000313" key="8">
    <source>
        <dbReference type="EMBL" id="KOO26388.1"/>
    </source>
</evidence>